<name>A0A1I8C329_MELHA</name>
<feature type="domain" description="Cadherin" evidence="9">
    <location>
        <begin position="561"/>
        <end position="682"/>
    </location>
</feature>
<keyword evidence="2" id="KW-0812">Transmembrane</keyword>
<feature type="domain" description="Cadherin" evidence="9">
    <location>
        <begin position="174"/>
        <end position="306"/>
    </location>
</feature>
<sequence length="903" mass="103665">MISNKYINLFNFGNYIPFAFTHLLAQLAFQSVFGHLFVYPPDVLFLDEDWPVEKLLDIQICSNDNKTIENPLELSISNTKSLNNEREIVNKLPFEVFRLNESCSGLLLNEALDVIPSNIPQISVSQNELNQNYPNSASSNSYSLLFEDLNNKDRATLQIEVVDVNDNAPRFLGGPYPLELIIPADSSPGYLLRRLEIIDVDQGIGGISRFSLKSDDDDDQNKINSLFSLNSPQCQWPKCSVELRLKQSMSEGERATIKVLARDGAGITRKRANKAEIKINVLAVADINLNKNEENENEEKEEEEDFNEYDENQMNGIFFNSNFRNNISDQNITTNIETTTKGFTVPLITFVKRRNNNESKLRSTTIETTTKDNENIIPKIYNVDSLSEDSPIGLELLHIPLPPLNKTSSIQFIQLDGSNSLKMLPNGSIQISQPLNFEITPILKAEIKLNKENNLLAKINNQDLPALLAIIADGPSVIYSIDQNFKDGNKFSINSTNGKLYYKEYLNNKYLNSFDYERQNIYLILINICSKEKCQQLFLEIKVLDLNDNCPKFNFLKEENKLFEWNIDIKEDENLNKNIPINQFPEAVDLDGSEEQRSKCYKLVENRQETFGILIPERPEIYLIKGLDRELIPSYQLKIIVEDCPNISQKCTENISKEDNSSHSFIYLNINIIDINDNSPQFLIKHFFAAIIDLNRKEPFLQLKAEDLDVGDKNNLRYSWGEGMIQTFEEPISMADIPFTLNRSTGELSIKEDFDFTKTTIKSYTFRVRVNDPLPAQHEDQATVTVTLLNPDEHLLELYLFRNNDDVDLDLAQLERMLSSIVQNNENITNNLIKYIPIYRLFQCGRENCTILNIYFLDNLLQPINAYIGLEIIKNIFKLNKTINELKEKFGIIGFEEKVKINK</sequence>
<keyword evidence="8" id="KW-0175">Coiled coil</keyword>
<evidence type="ECO:0000313" key="11">
    <source>
        <dbReference type="WBParaSite" id="MhA1_Contig969.frz3.gene2"/>
    </source>
</evidence>
<evidence type="ECO:0000256" key="1">
    <source>
        <dbReference type="ARBA" id="ARBA00004370"/>
    </source>
</evidence>
<keyword evidence="3" id="KW-0677">Repeat</keyword>
<feature type="domain" description="Cadherin" evidence="9">
    <location>
        <begin position="38"/>
        <end position="171"/>
    </location>
</feature>
<dbReference type="PROSITE" id="PS00232">
    <property type="entry name" value="CADHERIN_1"/>
    <property type="match status" value="2"/>
</dbReference>
<organism evidence="10 11">
    <name type="scientific">Meloidogyne hapla</name>
    <name type="common">Root-knot nematode worm</name>
    <dbReference type="NCBI Taxonomy" id="6305"/>
    <lineage>
        <taxon>Eukaryota</taxon>
        <taxon>Metazoa</taxon>
        <taxon>Ecdysozoa</taxon>
        <taxon>Nematoda</taxon>
        <taxon>Chromadorea</taxon>
        <taxon>Rhabditida</taxon>
        <taxon>Tylenchina</taxon>
        <taxon>Tylenchomorpha</taxon>
        <taxon>Tylenchoidea</taxon>
        <taxon>Meloidogynidae</taxon>
        <taxon>Meloidogyninae</taxon>
        <taxon>Meloidogyne</taxon>
    </lineage>
</organism>
<keyword evidence="6" id="KW-0472">Membrane</keyword>
<dbReference type="PROSITE" id="PS50268">
    <property type="entry name" value="CADHERIN_2"/>
    <property type="match status" value="5"/>
</dbReference>
<evidence type="ECO:0000256" key="7">
    <source>
        <dbReference type="PROSITE-ProRule" id="PRU00043"/>
    </source>
</evidence>
<dbReference type="GO" id="GO:0007156">
    <property type="term" value="P:homophilic cell adhesion via plasma membrane adhesion molecules"/>
    <property type="evidence" value="ECO:0007669"/>
    <property type="project" value="InterPro"/>
</dbReference>
<feature type="coiled-coil region" evidence="8">
    <location>
        <begin position="283"/>
        <end position="312"/>
    </location>
</feature>
<protein>
    <submittedName>
        <fullName evidence="11">Cadherin domain-containing protein</fullName>
    </submittedName>
</protein>
<evidence type="ECO:0000256" key="3">
    <source>
        <dbReference type="ARBA" id="ARBA00022737"/>
    </source>
</evidence>
<dbReference type="WBParaSite" id="MhA1_Contig969.frz3.gene2">
    <property type="protein sequence ID" value="MhA1_Contig969.frz3.gene2"/>
    <property type="gene ID" value="MhA1_Contig969.frz3.gene2"/>
</dbReference>
<proteinExistence type="predicted"/>
<evidence type="ECO:0000256" key="2">
    <source>
        <dbReference type="ARBA" id="ARBA00022692"/>
    </source>
</evidence>
<dbReference type="InterPro" id="IPR020894">
    <property type="entry name" value="Cadherin_CS"/>
</dbReference>
<dbReference type="Proteomes" id="UP000095281">
    <property type="component" value="Unplaced"/>
</dbReference>
<dbReference type="AlphaFoldDB" id="A0A1I8C329"/>
<evidence type="ECO:0000313" key="10">
    <source>
        <dbReference type="Proteomes" id="UP000095281"/>
    </source>
</evidence>
<feature type="domain" description="Cadherin" evidence="9">
    <location>
        <begin position="700"/>
        <end position="799"/>
    </location>
</feature>
<dbReference type="GO" id="GO:0005509">
    <property type="term" value="F:calcium ion binding"/>
    <property type="evidence" value="ECO:0007669"/>
    <property type="project" value="UniProtKB-UniRule"/>
</dbReference>
<feature type="domain" description="Cadherin" evidence="9">
    <location>
        <begin position="461"/>
        <end position="553"/>
    </location>
</feature>
<dbReference type="PANTHER" id="PTHR24026:SF133">
    <property type="entry name" value="CADHERIN-RELATED FAMILY MEMBER 2"/>
    <property type="match status" value="1"/>
</dbReference>
<dbReference type="InterPro" id="IPR002126">
    <property type="entry name" value="Cadherin-like_dom"/>
</dbReference>
<evidence type="ECO:0000256" key="8">
    <source>
        <dbReference type="SAM" id="Coils"/>
    </source>
</evidence>
<comment type="subcellular location">
    <subcellularLocation>
        <location evidence="1">Membrane</location>
    </subcellularLocation>
</comment>
<dbReference type="PANTHER" id="PTHR24026">
    <property type="entry name" value="FAT ATYPICAL CADHERIN-RELATED"/>
    <property type="match status" value="1"/>
</dbReference>
<accession>A0A1I8C329</accession>
<keyword evidence="4 7" id="KW-0106">Calcium</keyword>
<reference evidence="11" key="1">
    <citation type="submission" date="2016-11" db="UniProtKB">
        <authorList>
            <consortium name="WormBaseParasite"/>
        </authorList>
    </citation>
    <scope>IDENTIFICATION</scope>
</reference>
<keyword evidence="10" id="KW-1185">Reference proteome</keyword>
<evidence type="ECO:0000256" key="6">
    <source>
        <dbReference type="ARBA" id="ARBA00023136"/>
    </source>
</evidence>
<evidence type="ECO:0000256" key="5">
    <source>
        <dbReference type="ARBA" id="ARBA00022989"/>
    </source>
</evidence>
<dbReference type="SMART" id="SM00112">
    <property type="entry name" value="CA"/>
    <property type="match status" value="3"/>
</dbReference>
<dbReference type="GO" id="GO:0005886">
    <property type="term" value="C:plasma membrane"/>
    <property type="evidence" value="ECO:0007669"/>
    <property type="project" value="InterPro"/>
</dbReference>
<dbReference type="PRINTS" id="PR00205">
    <property type="entry name" value="CADHERIN"/>
</dbReference>
<keyword evidence="5" id="KW-1133">Transmembrane helix</keyword>
<dbReference type="Gene3D" id="2.60.40.60">
    <property type="entry name" value="Cadherins"/>
    <property type="match status" value="4"/>
</dbReference>
<evidence type="ECO:0000259" key="9">
    <source>
        <dbReference type="PROSITE" id="PS50268"/>
    </source>
</evidence>
<dbReference type="SUPFAM" id="SSF49313">
    <property type="entry name" value="Cadherin-like"/>
    <property type="match status" value="4"/>
</dbReference>
<dbReference type="CDD" id="cd11304">
    <property type="entry name" value="Cadherin_repeat"/>
    <property type="match status" value="4"/>
</dbReference>
<dbReference type="InterPro" id="IPR015919">
    <property type="entry name" value="Cadherin-like_sf"/>
</dbReference>
<evidence type="ECO:0000256" key="4">
    <source>
        <dbReference type="ARBA" id="ARBA00022837"/>
    </source>
</evidence>